<evidence type="ECO:0000256" key="6">
    <source>
        <dbReference type="ARBA" id="ARBA00022928"/>
    </source>
</evidence>
<dbReference type="STRING" id="6183.A0A3Q0KHZ2"/>
<evidence type="ECO:0000256" key="3">
    <source>
        <dbReference type="ARBA" id="ARBA00019052"/>
    </source>
</evidence>
<evidence type="ECO:0000256" key="4">
    <source>
        <dbReference type="ARBA" id="ARBA00022782"/>
    </source>
</evidence>
<comment type="subcellular location">
    <subcellularLocation>
        <location evidence="1">Nucleus speckle</location>
    </subcellularLocation>
</comment>
<evidence type="ECO:0000313" key="14">
    <source>
        <dbReference type="Proteomes" id="UP000008854"/>
    </source>
</evidence>
<evidence type="ECO:0000256" key="11">
    <source>
        <dbReference type="ARBA" id="ARBA00045821"/>
    </source>
</evidence>
<dbReference type="PANTHER" id="PTHR10270:SF161">
    <property type="entry name" value="SEX-DETERMINING REGION Y PROTEIN"/>
    <property type="match status" value="1"/>
</dbReference>
<evidence type="ECO:0000256" key="9">
    <source>
        <dbReference type="ARBA" id="ARBA00023163"/>
    </source>
</evidence>
<evidence type="ECO:0000256" key="5">
    <source>
        <dbReference type="ARBA" id="ARBA00022860"/>
    </source>
</evidence>
<feature type="DNA-binding region" description="HMG box" evidence="12">
    <location>
        <begin position="229"/>
        <end position="297"/>
    </location>
</feature>
<keyword evidence="7 12" id="KW-0238">DNA-binding</keyword>
<dbReference type="GO" id="GO:0000978">
    <property type="term" value="F:RNA polymerase II cis-regulatory region sequence-specific DNA binding"/>
    <property type="evidence" value="ECO:0007669"/>
    <property type="project" value="TreeGrafter"/>
</dbReference>
<comment type="similarity">
    <text evidence="2">Belongs to the SRY family.</text>
</comment>
<dbReference type="InterPro" id="IPR050140">
    <property type="entry name" value="SRY-related_HMG-box_TF-like"/>
</dbReference>
<keyword evidence="9" id="KW-0804">Transcription</keyword>
<protein>
    <recommendedName>
        <fullName evidence="3">Sex-determining region Y protein</fullName>
    </recommendedName>
    <alternativeName>
        <fullName evidence="10">Testis-determining factor</fullName>
    </alternativeName>
</protein>
<proteinExistence type="inferred from homology"/>
<dbReference type="Gene3D" id="1.10.30.10">
    <property type="entry name" value="High mobility group box domain"/>
    <property type="match status" value="1"/>
</dbReference>
<keyword evidence="14" id="KW-1185">Reference proteome</keyword>
<keyword evidence="4" id="KW-0221">Differentiation</keyword>
<keyword evidence="12" id="KW-0539">Nucleus</keyword>
<sequence>MALLKFGRTQDVSLIVEKSEKLDFNVSPSVHEFLSLSPTASTRGKHKRAKILKNRSSFTTDPHQTSAMEKENKYLNRTSGLTPSAKRLHMSCSASASPIKSVVIPKRPTRSLSSSPCETLGTHPLGDNLDDISVRRHKSTDNQCILSDLSSIVPSPNIFSNGIFDFTMCDQCSDLRSQSLDSWMDHLGELHPVPVHWPSSRADCLSEKEKKYPYTTVVGSNKKRKASAIPRPLNSFMIFAQYLRRIILHWFPDAPNVHISQRVGQLWRKLDLKMRDKYMDEAFRLQQLHAIEFPDYKYKPKKRARNVNSDDNKIEADERVPKSEIVIPIISKSMTSNNNNNSKMNHENVSFPVDQNFSTRLKNQNSDEKHPQNQTPMIIGQNRSSTANSITCRRNYLQSNSQVNNKLNMELYQPVKVDYNYSNTTRVGNPYDKRVFISPAINDNYISKENEEVDEKMTLLVSDSGDIEHVTCQLHKIIPCQTESLISPSSLSQENQVKEIRILNMHSPTVRQLANEQQIIYRTFLCEPLKATVIRQSTVIPIKTNSSMLNGMLLDTNMTNLSFQPFVTQTTGSTASYLYPNPSKIGFNHDKVNPLSEISLGNIQSQYGNLPSTCNHNLSYPRERLSTKYVRKDSQLLNFKQGIGDEKKSTATDLYGGDEKFLGMLSSRHTNTSLFVESLRSKCENDNVDTALSFNDIETCKSGTSLDELEQITLFSCDSNNEFLQTIDPLNLPTENSPSTLQSASINNCQQTKLPPKDSALRTDTFTHPNGLPSIESWTFGASKSFQPS</sequence>
<dbReference type="SMART" id="SM00398">
    <property type="entry name" value="HMG"/>
    <property type="match status" value="1"/>
</dbReference>
<dbReference type="InterPro" id="IPR036910">
    <property type="entry name" value="HMG_box_dom_sf"/>
</dbReference>
<organism evidence="14 15">
    <name type="scientific">Schistosoma mansoni</name>
    <name type="common">Blood fluke</name>
    <dbReference type="NCBI Taxonomy" id="6183"/>
    <lineage>
        <taxon>Eukaryota</taxon>
        <taxon>Metazoa</taxon>
        <taxon>Spiralia</taxon>
        <taxon>Lophotrochozoa</taxon>
        <taxon>Platyhelminthes</taxon>
        <taxon>Trematoda</taxon>
        <taxon>Digenea</taxon>
        <taxon>Strigeidida</taxon>
        <taxon>Schistosomatoidea</taxon>
        <taxon>Schistosomatidae</taxon>
        <taxon>Schistosoma</taxon>
    </lineage>
</organism>
<feature type="domain" description="HMG box" evidence="13">
    <location>
        <begin position="229"/>
        <end position="297"/>
    </location>
</feature>
<keyword evidence="5" id="KW-0112">Calmodulin-binding</keyword>
<reference evidence="14" key="1">
    <citation type="journal article" date="2012" name="PLoS Negl. Trop. Dis.">
        <title>A systematically improved high quality genome and transcriptome of the human blood fluke Schistosoma mansoni.</title>
        <authorList>
            <person name="Protasio A.V."/>
            <person name="Tsai I.J."/>
            <person name="Babbage A."/>
            <person name="Nichol S."/>
            <person name="Hunt M."/>
            <person name="Aslett M.A."/>
            <person name="De Silva N."/>
            <person name="Velarde G.S."/>
            <person name="Anderson T.J."/>
            <person name="Clark R.C."/>
            <person name="Davidson C."/>
            <person name="Dillon G.P."/>
            <person name="Holroyd N.E."/>
            <person name="LoVerde P.T."/>
            <person name="Lloyd C."/>
            <person name="McQuillan J."/>
            <person name="Oliveira G."/>
            <person name="Otto T.D."/>
            <person name="Parker-Manuel S.J."/>
            <person name="Quail M.A."/>
            <person name="Wilson R.A."/>
            <person name="Zerlotini A."/>
            <person name="Dunne D.W."/>
            <person name="Berriman M."/>
        </authorList>
    </citation>
    <scope>NUCLEOTIDE SEQUENCE [LARGE SCALE GENOMIC DNA]</scope>
    <source>
        <strain evidence="14">Puerto Rican</strain>
    </source>
</reference>
<reference evidence="15" key="2">
    <citation type="submission" date="2018-12" db="UniProtKB">
        <authorList>
            <consortium name="WormBaseParasite"/>
        </authorList>
    </citation>
    <scope>IDENTIFICATION</scope>
    <source>
        <strain evidence="15">Puerto Rican</strain>
    </source>
</reference>
<dbReference type="GO" id="GO:0007548">
    <property type="term" value="P:sex differentiation"/>
    <property type="evidence" value="ECO:0007669"/>
    <property type="project" value="UniProtKB-KW"/>
</dbReference>
<dbReference type="SUPFAM" id="SSF47095">
    <property type="entry name" value="HMG-box"/>
    <property type="match status" value="1"/>
</dbReference>
<dbReference type="InterPro" id="IPR009071">
    <property type="entry name" value="HMG_box_dom"/>
</dbReference>
<comment type="function">
    <text evidence="11">Transcriptional regulator that controls a genetic switch in male development. It is necessary and sufficient for initiating male sex determination by directing the development of supporting cell precursors (pre-Sertoli cells) as Sertoli rather than granulosa cells. Involved in different aspects of gene regulation including promoter activation or repression. Binds to the DNA consensus sequence 5'-[AT]AACAA[AT]-3'. SRY HMG box recognizes DNA by partial intercalation in the minor groove and promotes DNA bending. Also involved in pre-mRNA splicing. In male adult brain involved in the maintenance of motor functions of dopaminergic neurons.</text>
</comment>
<dbReference type="PROSITE" id="PS50118">
    <property type="entry name" value="HMG_BOX_2"/>
    <property type="match status" value="1"/>
</dbReference>
<evidence type="ECO:0000259" key="13">
    <source>
        <dbReference type="PROSITE" id="PS50118"/>
    </source>
</evidence>
<dbReference type="PANTHER" id="PTHR10270">
    <property type="entry name" value="SOX TRANSCRIPTION FACTOR"/>
    <property type="match status" value="1"/>
</dbReference>
<dbReference type="AlphaFoldDB" id="A0A3Q0KHZ2"/>
<accession>A0A3Q0KHZ2</accession>
<evidence type="ECO:0000256" key="10">
    <source>
        <dbReference type="ARBA" id="ARBA00032498"/>
    </source>
</evidence>
<dbReference type="ExpressionAtlas" id="A0A3Q0KHZ2">
    <property type="expression patterns" value="baseline"/>
</dbReference>
<dbReference type="InParanoid" id="A0A3Q0KHZ2"/>
<dbReference type="Pfam" id="PF00505">
    <property type="entry name" value="HMG_box"/>
    <property type="match status" value="1"/>
</dbReference>
<dbReference type="GO" id="GO:0005516">
    <property type="term" value="F:calmodulin binding"/>
    <property type="evidence" value="ECO:0007669"/>
    <property type="project" value="UniProtKB-KW"/>
</dbReference>
<evidence type="ECO:0000313" key="15">
    <source>
        <dbReference type="WBParaSite" id="Smp_076600.1"/>
    </source>
</evidence>
<dbReference type="WBParaSite" id="Smp_076600.1">
    <property type="protein sequence ID" value="Smp_076600.1"/>
    <property type="gene ID" value="Smp_076600"/>
</dbReference>
<dbReference type="GO" id="GO:0016607">
    <property type="term" value="C:nuclear speck"/>
    <property type="evidence" value="ECO:0007669"/>
    <property type="project" value="UniProtKB-SubCell"/>
</dbReference>
<dbReference type="GO" id="GO:0030154">
    <property type="term" value="P:cell differentiation"/>
    <property type="evidence" value="ECO:0007669"/>
    <property type="project" value="UniProtKB-KW"/>
</dbReference>
<evidence type="ECO:0000256" key="2">
    <source>
        <dbReference type="ARBA" id="ARBA00005998"/>
    </source>
</evidence>
<keyword evidence="6" id="KW-0726">Sexual differentiation</keyword>
<evidence type="ECO:0000256" key="8">
    <source>
        <dbReference type="ARBA" id="ARBA00023159"/>
    </source>
</evidence>
<evidence type="ECO:0000256" key="1">
    <source>
        <dbReference type="ARBA" id="ARBA00004324"/>
    </source>
</evidence>
<evidence type="ECO:0000256" key="7">
    <source>
        <dbReference type="ARBA" id="ARBA00023125"/>
    </source>
</evidence>
<dbReference type="GO" id="GO:0001228">
    <property type="term" value="F:DNA-binding transcription activator activity, RNA polymerase II-specific"/>
    <property type="evidence" value="ECO:0007669"/>
    <property type="project" value="TreeGrafter"/>
</dbReference>
<name>A0A3Q0KHZ2_SCHMA</name>
<evidence type="ECO:0000256" key="12">
    <source>
        <dbReference type="PROSITE-ProRule" id="PRU00267"/>
    </source>
</evidence>
<keyword evidence="8" id="KW-0010">Activator</keyword>
<dbReference type="Proteomes" id="UP000008854">
    <property type="component" value="Unassembled WGS sequence"/>
</dbReference>